<reference evidence="2" key="1">
    <citation type="submission" date="2016-10" db="EMBL/GenBank/DDBJ databases">
        <authorList>
            <person name="Varghese N."/>
            <person name="Submissions S."/>
        </authorList>
    </citation>
    <scope>NUCLEOTIDE SEQUENCE [LARGE SCALE GENOMIC DNA]</scope>
    <source>
        <strain evidence="2">DSM 18733</strain>
    </source>
</reference>
<sequence length="343" mass="39708">MKRFIYLYIVLALFYSAELVGQETRNKDAVAENMLLLQRNYGGWSKFFNKKKVDYYRAYNLAERKLAEEQKGLEDATIDNNATSSEIRYLIKAFHETKNQRYLTGAKNGVDYLLDAQYANGGWPQYYPDTHLYRSQITYNDRAMINVLLIMQDIVKSRNGFDVLAPSYVEKAKKVLERGLECIIHTQVILAGKKTIWAAQYDKDNLQPAKARAYELPSLATAESSDILLFLMEQPESATIQEAVEAGVQWFSDHKLKDKEAIIIDDPRQSSGKDRVLIDKLGTDSWARFYDLNEQEPLFVGRDGKPHKTLFSIENERRIGYAWYGNWGNKVDKAYKKWKLNTF</sequence>
<name>A0A1H7QD81_OLID1</name>
<dbReference type="Gene3D" id="1.50.10.20">
    <property type="match status" value="1"/>
</dbReference>
<dbReference type="OrthoDB" id="9804686at2"/>
<proteinExistence type="predicted"/>
<dbReference type="InterPro" id="IPR012669">
    <property type="entry name" value="Pectate_lyase"/>
</dbReference>
<dbReference type="SUPFAM" id="SSF81853">
    <property type="entry name" value="Family 10 polysaccharide lyase"/>
    <property type="match status" value="1"/>
</dbReference>
<dbReference type="GO" id="GO:0016829">
    <property type="term" value="F:lyase activity"/>
    <property type="evidence" value="ECO:0007669"/>
    <property type="project" value="UniProtKB-KW"/>
</dbReference>
<dbReference type="RefSeq" id="WP_093324740.1">
    <property type="nucleotide sequence ID" value="NZ_FOAF01000002.1"/>
</dbReference>
<accession>A0A1H7QD81</accession>
<keyword evidence="1" id="KW-0456">Lyase</keyword>
<dbReference type="STRING" id="407022.SAMN05661044_02551"/>
<dbReference type="EMBL" id="FOAF01000002">
    <property type="protein sequence ID" value="SEL45932.1"/>
    <property type="molecule type" value="Genomic_DNA"/>
</dbReference>
<evidence type="ECO:0000313" key="1">
    <source>
        <dbReference type="EMBL" id="SEL45932.1"/>
    </source>
</evidence>
<gene>
    <name evidence="1" type="ORF">SAMN05661044_02551</name>
</gene>
<dbReference type="AlphaFoldDB" id="A0A1H7QD81"/>
<protein>
    <submittedName>
        <fullName evidence="1">Pectate lyase, PelA/Pel-15E family</fullName>
    </submittedName>
</protein>
<dbReference type="Proteomes" id="UP000199421">
    <property type="component" value="Unassembled WGS sequence"/>
</dbReference>
<dbReference type="Pfam" id="PF09492">
    <property type="entry name" value="Pec_lyase"/>
    <property type="match status" value="1"/>
</dbReference>
<evidence type="ECO:0000313" key="2">
    <source>
        <dbReference type="Proteomes" id="UP000199421"/>
    </source>
</evidence>
<organism evidence="1 2">
    <name type="scientific">Olivibacter domesticus</name>
    <name type="common">Pseudosphingobacterium domesticum</name>
    <dbReference type="NCBI Taxonomy" id="407022"/>
    <lineage>
        <taxon>Bacteria</taxon>
        <taxon>Pseudomonadati</taxon>
        <taxon>Bacteroidota</taxon>
        <taxon>Sphingobacteriia</taxon>
        <taxon>Sphingobacteriales</taxon>
        <taxon>Sphingobacteriaceae</taxon>
        <taxon>Olivibacter</taxon>
    </lineage>
</organism>
<keyword evidence="2" id="KW-1185">Reference proteome</keyword>
<dbReference type="NCBIfam" id="TIGR02474">
    <property type="entry name" value="pec_lyase"/>
    <property type="match status" value="1"/>
</dbReference>